<accession>A0A917VS25</accession>
<dbReference type="Gene3D" id="2.120.10.30">
    <property type="entry name" value="TolB, C-terminal domain"/>
    <property type="match status" value="1"/>
</dbReference>
<dbReference type="RefSeq" id="WP_203968158.1">
    <property type="nucleotide sequence ID" value="NZ_BOOT01000012.1"/>
</dbReference>
<comment type="caution">
    <text evidence="2">The sequence shown here is derived from an EMBL/GenBank/DDBJ whole genome shotgun (WGS) entry which is preliminary data.</text>
</comment>
<evidence type="ECO:0000313" key="2">
    <source>
        <dbReference type="EMBL" id="GGL13027.1"/>
    </source>
</evidence>
<keyword evidence="3" id="KW-1185">Reference proteome</keyword>
<reference evidence="2" key="2">
    <citation type="submission" date="2020-09" db="EMBL/GenBank/DDBJ databases">
        <authorList>
            <person name="Sun Q."/>
            <person name="Ohkuma M."/>
        </authorList>
    </citation>
    <scope>NUCLEOTIDE SEQUENCE</scope>
    <source>
        <strain evidence="2">JCM 13064</strain>
    </source>
</reference>
<reference evidence="2" key="1">
    <citation type="journal article" date="2014" name="Int. J. Syst. Evol. Microbiol.">
        <title>Complete genome sequence of Corynebacterium casei LMG S-19264T (=DSM 44701T), isolated from a smear-ripened cheese.</title>
        <authorList>
            <consortium name="US DOE Joint Genome Institute (JGI-PGF)"/>
            <person name="Walter F."/>
            <person name="Albersmeier A."/>
            <person name="Kalinowski J."/>
            <person name="Ruckert C."/>
        </authorList>
    </citation>
    <scope>NUCLEOTIDE SEQUENCE</scope>
    <source>
        <strain evidence="2">JCM 13064</strain>
    </source>
</reference>
<keyword evidence="1" id="KW-0812">Transmembrane</keyword>
<gene>
    <name evidence="2" type="ORF">GCM10007964_63920</name>
</gene>
<keyword evidence="1" id="KW-1133">Transmembrane helix</keyword>
<proteinExistence type="predicted"/>
<evidence type="ECO:0000313" key="3">
    <source>
        <dbReference type="Proteomes" id="UP000645217"/>
    </source>
</evidence>
<keyword evidence="1" id="KW-0472">Membrane</keyword>
<dbReference type="SUPFAM" id="SSF69304">
    <property type="entry name" value="Tricorn protease N-terminal domain"/>
    <property type="match status" value="1"/>
</dbReference>
<organism evidence="2 3">
    <name type="scientific">Sphaerisporangium melleum</name>
    <dbReference type="NCBI Taxonomy" id="321316"/>
    <lineage>
        <taxon>Bacteria</taxon>
        <taxon>Bacillati</taxon>
        <taxon>Actinomycetota</taxon>
        <taxon>Actinomycetes</taxon>
        <taxon>Streptosporangiales</taxon>
        <taxon>Streptosporangiaceae</taxon>
        <taxon>Sphaerisporangium</taxon>
    </lineage>
</organism>
<dbReference type="Proteomes" id="UP000645217">
    <property type="component" value="Unassembled WGS sequence"/>
</dbReference>
<dbReference type="AlphaFoldDB" id="A0A917VS25"/>
<name>A0A917VS25_9ACTN</name>
<dbReference type="EMBL" id="BMNT01000045">
    <property type="protein sequence ID" value="GGL13027.1"/>
    <property type="molecule type" value="Genomic_DNA"/>
</dbReference>
<feature type="transmembrane region" description="Helical" evidence="1">
    <location>
        <begin position="24"/>
        <end position="46"/>
    </location>
</feature>
<protein>
    <submittedName>
        <fullName evidence="2">Uncharacterized protein</fullName>
    </submittedName>
</protein>
<sequence>MTTLEENLSDTSVVSAPRQRRGKALMTALAVGAVIVLIGSGGAYIASASRSAVNAGAAGADVAPARPPQTIEQLWPGAAHEIPRALPDGRKLRPRLFLDDSTLLITVESRSEEAAALYAYHLEKGQATKLADVPTPKDTVLYADGFATGNDRIIWWTARRVNGKEIADIWSVPVNGGKPAVVTSAELPPRSRTGLINNLTVTPDGIAWSAGTTGVYRAPLTGGQAQKIDGTEGKHILTWPWIGTPGPRARDAAPFQSLLNVETGERHDLSGIQNTQVLACGITRCVTRDPQAGTATVLDRGGREQRKLTLPPAGPQVLLRDRFLTADGPGWTALYDTATGAGAELKLGTERGRYLPGADGRLLTFPRDDTFLVIDLTAIT</sequence>
<dbReference type="InterPro" id="IPR011042">
    <property type="entry name" value="6-blade_b-propeller_TolB-like"/>
</dbReference>
<evidence type="ECO:0000256" key="1">
    <source>
        <dbReference type="SAM" id="Phobius"/>
    </source>
</evidence>